<sequence length="64" mass="6935">MGGGVGGIVAGVAFIADKGPHYTLSLVSQIFTFGDVTRLSGLARLPTKEWKMDVYAMIKHHKFL</sequence>
<dbReference type="AlphaFoldDB" id="A0A9N9XY41"/>
<protein>
    <submittedName>
        <fullName evidence="1">Uncharacterized protein</fullName>
    </submittedName>
</protein>
<dbReference type="EMBL" id="CABFNO020001298">
    <property type="protein sequence ID" value="CAG9977912.1"/>
    <property type="molecule type" value="Genomic_DNA"/>
</dbReference>
<comment type="caution">
    <text evidence="1">The sequence shown here is derived from an EMBL/GenBank/DDBJ whole genome shotgun (WGS) entry which is preliminary data.</text>
</comment>
<reference evidence="1 2" key="2">
    <citation type="submission" date="2021-10" db="EMBL/GenBank/DDBJ databases">
        <authorList>
            <person name="Piombo E."/>
        </authorList>
    </citation>
    <scope>NUCLEOTIDE SEQUENCE [LARGE SCALE GENOMIC DNA]</scope>
</reference>
<proteinExistence type="predicted"/>
<organism evidence="1 2">
    <name type="scientific">Clonostachys byssicola</name>
    <dbReference type="NCBI Taxonomy" id="160290"/>
    <lineage>
        <taxon>Eukaryota</taxon>
        <taxon>Fungi</taxon>
        <taxon>Dikarya</taxon>
        <taxon>Ascomycota</taxon>
        <taxon>Pezizomycotina</taxon>
        <taxon>Sordariomycetes</taxon>
        <taxon>Hypocreomycetidae</taxon>
        <taxon>Hypocreales</taxon>
        <taxon>Bionectriaceae</taxon>
        <taxon>Clonostachys</taxon>
    </lineage>
</organism>
<accession>A0A9N9XY41</accession>
<name>A0A9N9XY41_9HYPO</name>
<evidence type="ECO:0000313" key="1">
    <source>
        <dbReference type="EMBL" id="CAG9977912.1"/>
    </source>
</evidence>
<evidence type="ECO:0000313" key="2">
    <source>
        <dbReference type="Proteomes" id="UP000754883"/>
    </source>
</evidence>
<dbReference type="Proteomes" id="UP000754883">
    <property type="component" value="Unassembled WGS sequence"/>
</dbReference>
<reference evidence="2" key="1">
    <citation type="submission" date="2019-06" db="EMBL/GenBank/DDBJ databases">
        <authorList>
            <person name="Broberg M."/>
        </authorList>
    </citation>
    <scope>NUCLEOTIDE SEQUENCE [LARGE SCALE GENOMIC DNA]</scope>
</reference>
<gene>
    <name evidence="1" type="ORF">CBYS24578_00008948</name>
</gene>
<keyword evidence="2" id="KW-1185">Reference proteome</keyword>